<keyword evidence="2" id="KW-0732">Signal</keyword>
<dbReference type="RefSeq" id="XP_016245672.1">
    <property type="nucleotide sequence ID" value="XM_016395816.1"/>
</dbReference>
<accession>A0A0D1ZCJ9</accession>
<feature type="signal peptide" evidence="2">
    <location>
        <begin position="1"/>
        <end position="20"/>
    </location>
</feature>
<feature type="region of interest" description="Disordered" evidence="1">
    <location>
        <begin position="348"/>
        <end position="380"/>
    </location>
</feature>
<organism evidence="3 4">
    <name type="scientific">Cladophialophora immunda</name>
    <dbReference type="NCBI Taxonomy" id="569365"/>
    <lineage>
        <taxon>Eukaryota</taxon>
        <taxon>Fungi</taxon>
        <taxon>Dikarya</taxon>
        <taxon>Ascomycota</taxon>
        <taxon>Pezizomycotina</taxon>
        <taxon>Eurotiomycetes</taxon>
        <taxon>Chaetothyriomycetidae</taxon>
        <taxon>Chaetothyriales</taxon>
        <taxon>Herpotrichiellaceae</taxon>
        <taxon>Cladophialophora</taxon>
    </lineage>
</organism>
<dbReference type="Proteomes" id="UP000054466">
    <property type="component" value="Unassembled WGS sequence"/>
</dbReference>
<evidence type="ECO:0000256" key="2">
    <source>
        <dbReference type="SAM" id="SignalP"/>
    </source>
</evidence>
<keyword evidence="4" id="KW-1185">Reference proteome</keyword>
<feature type="region of interest" description="Disordered" evidence="1">
    <location>
        <begin position="396"/>
        <end position="416"/>
    </location>
</feature>
<dbReference type="HOGENOM" id="CLU_700273_0_0_1"/>
<dbReference type="GeneID" id="27347822"/>
<dbReference type="AlphaFoldDB" id="A0A0D1ZCJ9"/>
<evidence type="ECO:0000256" key="1">
    <source>
        <dbReference type="SAM" id="MobiDB-lite"/>
    </source>
</evidence>
<evidence type="ECO:0000313" key="3">
    <source>
        <dbReference type="EMBL" id="KIW25456.1"/>
    </source>
</evidence>
<name>A0A0D1ZCJ9_9EURO</name>
<reference evidence="3 4" key="1">
    <citation type="submission" date="2015-01" db="EMBL/GenBank/DDBJ databases">
        <title>The Genome Sequence of Cladophialophora immunda CBS83496.</title>
        <authorList>
            <consortium name="The Broad Institute Genomics Platform"/>
            <person name="Cuomo C."/>
            <person name="de Hoog S."/>
            <person name="Gorbushina A."/>
            <person name="Stielow B."/>
            <person name="Teixiera M."/>
            <person name="Abouelleil A."/>
            <person name="Chapman S.B."/>
            <person name="Priest M."/>
            <person name="Young S.K."/>
            <person name="Wortman J."/>
            <person name="Nusbaum C."/>
            <person name="Birren B."/>
        </authorList>
    </citation>
    <scope>NUCLEOTIDE SEQUENCE [LARGE SCALE GENOMIC DNA]</scope>
    <source>
        <strain evidence="3 4">CBS 83496</strain>
    </source>
</reference>
<feature type="compositionally biased region" description="Low complexity" evidence="1">
    <location>
        <begin position="367"/>
        <end position="376"/>
    </location>
</feature>
<evidence type="ECO:0000313" key="4">
    <source>
        <dbReference type="Proteomes" id="UP000054466"/>
    </source>
</evidence>
<dbReference type="VEuPathDB" id="FungiDB:PV07_08628"/>
<feature type="chain" id="PRO_5002247718" evidence="2">
    <location>
        <begin position="21"/>
        <end position="416"/>
    </location>
</feature>
<sequence length="416" mass="46047">MECFSTLCLTISAAASPAIAVSLPPMPAITIPVPLLSPASAARRTGPRPESWTIPPVDINETFIRKLAILILSLVDPFDAFYIRWTADNIRSILCSDNDIVPWLTWINRASYQSTTPLPRVPKNLDRLIFTLLPTARVTATTSTFGSSWKIAETMTLIGLPTPREKVLALQHCLRNALDYKKLPRCRDPLPRSILGVSGLHRRMTTLEQQIGQPPLDSRFTVVLALSQDYAWPETVKTLAVTGELDHLQMAALQQLHSVRTPVLAVALVVVVLLTPPFETKLEIPHPGFPFEAEMRDNFFLGLNALQLQHGLQNFAQSLTPAMANLPEVQLSDMGQWTHYWDATLSHLGGPPQLQDQSDKQSVKPARSGSGSSGRRGLLHHKLSLPSLHQKLSLPSLRPFMSHNRSKTKLPLLPKA</sequence>
<dbReference type="OrthoDB" id="4135128at2759"/>
<protein>
    <submittedName>
        <fullName evidence="3">Uncharacterized protein</fullName>
    </submittedName>
</protein>
<gene>
    <name evidence="3" type="ORF">PV07_08628</name>
</gene>
<dbReference type="EMBL" id="KN847044">
    <property type="protein sequence ID" value="KIW25456.1"/>
    <property type="molecule type" value="Genomic_DNA"/>
</dbReference>
<proteinExistence type="predicted"/>